<dbReference type="Pfam" id="PF00593">
    <property type="entry name" value="TonB_dep_Rec_b-barrel"/>
    <property type="match status" value="1"/>
</dbReference>
<dbReference type="Gene3D" id="2.60.40.1120">
    <property type="entry name" value="Carboxypeptidase-like, regulatory domain"/>
    <property type="match status" value="1"/>
</dbReference>
<dbReference type="AlphaFoldDB" id="A0A6J4GD94"/>
<evidence type="ECO:0000256" key="2">
    <source>
        <dbReference type="RuleBase" id="RU003357"/>
    </source>
</evidence>
<evidence type="ECO:0000313" key="7">
    <source>
        <dbReference type="Proteomes" id="UP000479938"/>
    </source>
</evidence>
<evidence type="ECO:0000256" key="3">
    <source>
        <dbReference type="SAM" id="SignalP"/>
    </source>
</evidence>
<keyword evidence="6" id="KW-0675">Receptor</keyword>
<dbReference type="InterPro" id="IPR000531">
    <property type="entry name" value="Beta-barrel_TonB"/>
</dbReference>
<dbReference type="SUPFAM" id="SSF56935">
    <property type="entry name" value="Porins"/>
    <property type="match status" value="1"/>
</dbReference>
<organism evidence="6 7">
    <name type="scientific">Flavobacterium bizetiae</name>
    <dbReference type="NCBI Taxonomy" id="2704140"/>
    <lineage>
        <taxon>Bacteria</taxon>
        <taxon>Pseudomonadati</taxon>
        <taxon>Bacteroidota</taxon>
        <taxon>Flavobacteriia</taxon>
        <taxon>Flavobacteriales</taxon>
        <taxon>Flavobacteriaceae</taxon>
        <taxon>Flavobacterium</taxon>
    </lineage>
</organism>
<proteinExistence type="inferred from homology"/>
<comment type="subcellular location">
    <subcellularLocation>
        <location evidence="1">Cell outer membrane</location>
        <topology evidence="1">Multi-pass membrane protein</topology>
    </subcellularLocation>
</comment>
<dbReference type="InterPro" id="IPR037066">
    <property type="entry name" value="Plug_dom_sf"/>
</dbReference>
<keyword evidence="1" id="KW-0812">Transmembrane</keyword>
<dbReference type="NCBIfam" id="TIGR04056">
    <property type="entry name" value="OMP_RagA_SusC"/>
    <property type="match status" value="1"/>
</dbReference>
<keyword evidence="1" id="KW-1134">Transmembrane beta strand</keyword>
<dbReference type="InterPro" id="IPR023997">
    <property type="entry name" value="TonB-dep_OMP_SusC/RagA_CS"/>
</dbReference>
<keyword evidence="1 2" id="KW-0472">Membrane</keyword>
<dbReference type="PROSITE" id="PS52016">
    <property type="entry name" value="TONB_DEPENDENT_REC_3"/>
    <property type="match status" value="1"/>
</dbReference>
<keyword evidence="1" id="KW-0813">Transport</keyword>
<dbReference type="Pfam" id="PF13715">
    <property type="entry name" value="CarbopepD_reg_2"/>
    <property type="match status" value="1"/>
</dbReference>
<gene>
    <name evidence="6" type="ORF">FLA105534_01064</name>
</gene>
<feature type="chain" id="PRO_5026810032" evidence="3">
    <location>
        <begin position="23"/>
        <end position="1054"/>
    </location>
</feature>
<dbReference type="InterPro" id="IPR023996">
    <property type="entry name" value="TonB-dep_OMP_SusC/RagA"/>
</dbReference>
<evidence type="ECO:0000259" key="4">
    <source>
        <dbReference type="Pfam" id="PF00593"/>
    </source>
</evidence>
<evidence type="ECO:0000256" key="1">
    <source>
        <dbReference type="PROSITE-ProRule" id="PRU01360"/>
    </source>
</evidence>
<dbReference type="Pfam" id="PF07715">
    <property type="entry name" value="Plug"/>
    <property type="match status" value="1"/>
</dbReference>
<keyword evidence="3" id="KW-0732">Signal</keyword>
<dbReference type="Proteomes" id="UP000479938">
    <property type="component" value="Unassembled WGS sequence"/>
</dbReference>
<comment type="similarity">
    <text evidence="1 2">Belongs to the TonB-dependent receptor family.</text>
</comment>
<sequence>MKLTKLLIFCVSSLLFSVIAVAQDVTVSGIINDESGMPVPGATILLKGTTKSTASDFDGKFQLQVPSNGVLTITFIGYATVTEAINGRTKLSVQLKPESQSLNEVVVVGYGTQKKTVVTGAISKVRAQDIENLPITRVEQTLQGRVSGVTVAASSGQPGASSTIRVRGITTLGNNDPLWVIDGVVVDAGGIGYLNQSDIASMEVLKDAASQAIYGARAAAGVIIVTTKKGKSGKMSVSYNGYTGFSGPARKLDLLNATQYATLQNEKYANGYVKKNATDTFKLPFDSPTSSYGVGTNWQSEIFNDSAARIGQELSLSGGNDVSTFYVSFGLLDQEGIVTTDISHYNRKNIRLNSTHKITKWMTFGQTLGFSREKTVGLGNTNSEFGGPLSSAINLDPITPAIVTDPTMAANAPYSVGIDGKGKGILRDANGNPYGVSTMVTQEMSNPLAYTQTRLGNYNWADNFVGNAYLEIEPIKGLKFRTTVGGKLAYWGYENFTPVSYLNSTNITQVNNLSRNTNQGFGWNIENVASYTRSIGDHNFSVLVGQGAYVDNRNSGTTITYTNLPVDSYKDASFNFDLPKDQINATASTGNEHRVTSLFSRLTYDYKEKYLLTGIIRRDGSSRFGSNNKYGTFPSFSLGWVPSKEAFWIENKVVNQLKFRGGYGVTGNDNIGDFKYLATIGDGRNYTIGTSGSVTIGNSPNAPSNPDLKWEETSQTNIGFDATIFSDFNLSFDWYIKKTTGILQDILLPGYVGSGNPTGNVADMQNKGIDLELGWRKKLGQVNIGLSGNVSYLKNEVTFLGRGVGFLASGEQFKAMTFDITRTQVGQAYGSFYGFQTAGIFQNQAEINAYRNASGGLIQPDAKPGDFRWTDINGDGQITPDDRKFLGSPIPKYTFGFTVNLDYKNFDLMIFTQGATGNKIFQGLRRLDIDNSNFQTKALSRWTGEGTSNTYPRLTSDDTNKNFNNPSDFYLEKGDYVRIKTIQLGYSLPTKTISQIGLDKTRVYLTGENLFTFTKYTGYDPEIGANSASGNVMGIDRGIYPQARTFMLGVNLQF</sequence>
<feature type="domain" description="TonB-dependent receptor-like beta-barrel" evidence="4">
    <location>
        <begin position="458"/>
        <end position="1010"/>
    </location>
</feature>
<dbReference type="GO" id="GO:0009279">
    <property type="term" value="C:cell outer membrane"/>
    <property type="evidence" value="ECO:0007669"/>
    <property type="project" value="UniProtKB-SubCell"/>
</dbReference>
<dbReference type="RefSeq" id="WP_173969788.1">
    <property type="nucleotide sequence ID" value="NZ_CADCSU010000055.1"/>
</dbReference>
<protein>
    <submittedName>
        <fullName evidence="6">TonB-dependent receptor P3</fullName>
    </submittedName>
</protein>
<feature type="signal peptide" evidence="3">
    <location>
        <begin position="1"/>
        <end position="22"/>
    </location>
</feature>
<keyword evidence="1" id="KW-0998">Cell outer membrane</keyword>
<dbReference type="NCBIfam" id="TIGR04057">
    <property type="entry name" value="SusC_RagA_signa"/>
    <property type="match status" value="1"/>
</dbReference>
<dbReference type="EMBL" id="CADCSU010000055">
    <property type="protein sequence ID" value="CAA9196269.1"/>
    <property type="molecule type" value="Genomic_DNA"/>
</dbReference>
<dbReference type="Gene3D" id="2.170.130.10">
    <property type="entry name" value="TonB-dependent receptor, plug domain"/>
    <property type="match status" value="1"/>
</dbReference>
<dbReference type="InterPro" id="IPR039426">
    <property type="entry name" value="TonB-dep_rcpt-like"/>
</dbReference>
<name>A0A6J4GD94_9FLAO</name>
<feature type="domain" description="TonB-dependent receptor plug" evidence="5">
    <location>
        <begin position="118"/>
        <end position="222"/>
    </location>
</feature>
<accession>A0A6J4GD94</accession>
<evidence type="ECO:0000259" key="5">
    <source>
        <dbReference type="Pfam" id="PF07715"/>
    </source>
</evidence>
<dbReference type="InterPro" id="IPR008969">
    <property type="entry name" value="CarboxyPept-like_regulatory"/>
</dbReference>
<reference evidence="6 7" key="1">
    <citation type="submission" date="2020-02" db="EMBL/GenBank/DDBJ databases">
        <authorList>
            <person name="Criscuolo A."/>
        </authorList>
    </citation>
    <scope>NUCLEOTIDE SEQUENCE [LARGE SCALE GENOMIC DNA]</scope>
    <source>
        <strain evidence="6">CIP105534</strain>
    </source>
</reference>
<keyword evidence="7" id="KW-1185">Reference proteome</keyword>
<evidence type="ECO:0000313" key="6">
    <source>
        <dbReference type="EMBL" id="CAA9196269.1"/>
    </source>
</evidence>
<keyword evidence="2" id="KW-0798">TonB box</keyword>
<dbReference type="InterPro" id="IPR012910">
    <property type="entry name" value="Plug_dom"/>
</dbReference>
<dbReference type="SUPFAM" id="SSF49464">
    <property type="entry name" value="Carboxypeptidase regulatory domain-like"/>
    <property type="match status" value="1"/>
</dbReference>